<evidence type="ECO:0000256" key="1">
    <source>
        <dbReference type="SAM" id="MobiDB-lite"/>
    </source>
</evidence>
<sequence>MPNNVTRRGCGSFNPNSRKASRQERRNNNNNSDNSDEDYVAGLAADVEVEGPSSPPKENNTVSTSLSSHPNIAAALSAPNDNVSDGLNASMHARTTTPASPPNASPDKATDDDPPADQFLVQSPTFSIDRNDF</sequence>
<reference evidence="2 3" key="1">
    <citation type="submission" date="2017-11" db="EMBL/GenBank/DDBJ databases">
        <title>The genome of Rhizophagus clarus HR1 reveals common genetic basis of auxotrophy among arbuscular mycorrhizal fungi.</title>
        <authorList>
            <person name="Kobayashi Y."/>
        </authorList>
    </citation>
    <scope>NUCLEOTIDE SEQUENCE [LARGE SCALE GENOMIC DNA]</scope>
    <source>
        <strain evidence="2 3">HR1</strain>
    </source>
</reference>
<keyword evidence="3" id="KW-1185">Reference proteome</keyword>
<proteinExistence type="predicted"/>
<dbReference type="AlphaFoldDB" id="A0A2Z6QXA5"/>
<feature type="compositionally biased region" description="Polar residues" evidence="1">
    <location>
        <begin position="56"/>
        <end position="70"/>
    </location>
</feature>
<protein>
    <submittedName>
        <fullName evidence="2">Uncharacterized protein</fullName>
    </submittedName>
</protein>
<accession>A0A2Z6QXA5</accession>
<name>A0A2Z6QXA5_9GLOM</name>
<gene>
    <name evidence="2" type="ORF">RclHR1_24350005</name>
</gene>
<comment type="caution">
    <text evidence="2">The sequence shown here is derived from an EMBL/GenBank/DDBJ whole genome shotgun (WGS) entry which is preliminary data.</text>
</comment>
<organism evidence="2 3">
    <name type="scientific">Rhizophagus clarus</name>
    <dbReference type="NCBI Taxonomy" id="94130"/>
    <lineage>
        <taxon>Eukaryota</taxon>
        <taxon>Fungi</taxon>
        <taxon>Fungi incertae sedis</taxon>
        <taxon>Mucoromycota</taxon>
        <taxon>Glomeromycotina</taxon>
        <taxon>Glomeromycetes</taxon>
        <taxon>Glomerales</taxon>
        <taxon>Glomeraceae</taxon>
        <taxon>Rhizophagus</taxon>
    </lineage>
</organism>
<dbReference type="Proteomes" id="UP000247702">
    <property type="component" value="Unassembled WGS sequence"/>
</dbReference>
<feature type="compositionally biased region" description="Polar residues" evidence="1">
    <location>
        <begin position="120"/>
        <end position="133"/>
    </location>
</feature>
<evidence type="ECO:0000313" key="2">
    <source>
        <dbReference type="EMBL" id="GBB94897.1"/>
    </source>
</evidence>
<dbReference type="EMBL" id="BEXD01001597">
    <property type="protein sequence ID" value="GBB94897.1"/>
    <property type="molecule type" value="Genomic_DNA"/>
</dbReference>
<evidence type="ECO:0000313" key="3">
    <source>
        <dbReference type="Proteomes" id="UP000247702"/>
    </source>
</evidence>
<feature type="region of interest" description="Disordered" evidence="1">
    <location>
        <begin position="1"/>
        <end position="133"/>
    </location>
</feature>